<dbReference type="GO" id="GO:0004765">
    <property type="term" value="F:shikimate kinase activity"/>
    <property type="evidence" value="ECO:0007669"/>
    <property type="project" value="UniProtKB-UniRule"/>
</dbReference>
<dbReference type="SUPFAM" id="SSF54211">
    <property type="entry name" value="Ribosomal protein S5 domain 2-like"/>
    <property type="match status" value="1"/>
</dbReference>
<gene>
    <name evidence="14" type="primary">aroK</name>
    <name evidence="16" type="ORF">EGH25_03645</name>
</gene>
<dbReference type="Pfam" id="PF00288">
    <property type="entry name" value="GHMP_kinases_N"/>
    <property type="match status" value="1"/>
</dbReference>
<comment type="pathway">
    <text evidence="2 14">Metabolic intermediate biosynthesis; chorismate biosynthesis; chorismate from D-erythrose 4-phosphate and phosphoenolpyruvate: step 5/7.</text>
</comment>
<evidence type="ECO:0000256" key="7">
    <source>
        <dbReference type="ARBA" id="ARBA00022605"/>
    </source>
</evidence>
<evidence type="ECO:0000256" key="12">
    <source>
        <dbReference type="ARBA" id="ARBA00023141"/>
    </source>
</evidence>
<evidence type="ECO:0000313" key="16">
    <source>
        <dbReference type="EMBL" id="MCX2818446.1"/>
    </source>
</evidence>
<comment type="catalytic activity">
    <reaction evidence="13 14">
        <text>shikimate + ATP = 3-phosphoshikimate + ADP + H(+)</text>
        <dbReference type="Rhea" id="RHEA:13121"/>
        <dbReference type="ChEBI" id="CHEBI:15378"/>
        <dbReference type="ChEBI" id="CHEBI:30616"/>
        <dbReference type="ChEBI" id="CHEBI:36208"/>
        <dbReference type="ChEBI" id="CHEBI:145989"/>
        <dbReference type="ChEBI" id="CHEBI:456216"/>
        <dbReference type="EC" id="2.7.1.71"/>
    </reaction>
</comment>
<dbReference type="InterPro" id="IPR006204">
    <property type="entry name" value="GHMP_kinase_N_dom"/>
</dbReference>
<feature type="domain" description="GHMP kinase N-terminal" evidence="15">
    <location>
        <begin position="57"/>
        <end position="146"/>
    </location>
</feature>
<keyword evidence="8 14" id="KW-0808">Transferase</keyword>
<evidence type="ECO:0000256" key="11">
    <source>
        <dbReference type="ARBA" id="ARBA00022840"/>
    </source>
</evidence>
<comment type="similarity">
    <text evidence="3 14">Belongs to the GHMP kinase family. Archaeal shikimate kinase subfamily.</text>
</comment>
<dbReference type="Gene3D" id="3.30.230.10">
    <property type="match status" value="1"/>
</dbReference>
<dbReference type="GO" id="GO:0009423">
    <property type="term" value="P:chorismate biosynthetic process"/>
    <property type="evidence" value="ECO:0007669"/>
    <property type="project" value="UniProtKB-UniRule"/>
</dbReference>
<evidence type="ECO:0000256" key="9">
    <source>
        <dbReference type="ARBA" id="ARBA00022741"/>
    </source>
</evidence>
<reference evidence="16" key="1">
    <citation type="submission" date="2022-09" db="EMBL/GenBank/DDBJ databases">
        <title>Haloadaptaus new haloarchaeum isolated from saline soil.</title>
        <authorList>
            <person name="Duran-Viseras A."/>
            <person name="Sanchez-Porro C."/>
            <person name="Ventosa A."/>
        </authorList>
    </citation>
    <scope>NUCLEOTIDE SEQUENCE</scope>
    <source>
        <strain evidence="16">F3-133</strain>
    </source>
</reference>
<dbReference type="InterPro" id="IPR014721">
    <property type="entry name" value="Ribsml_uS5_D2-typ_fold_subgr"/>
</dbReference>
<evidence type="ECO:0000256" key="3">
    <source>
        <dbReference type="ARBA" id="ARBA00010202"/>
    </source>
</evidence>
<keyword evidence="11 14" id="KW-0067">ATP-binding</keyword>
<keyword evidence="10 14" id="KW-0418">Kinase</keyword>
<evidence type="ECO:0000313" key="17">
    <source>
        <dbReference type="Proteomes" id="UP001149411"/>
    </source>
</evidence>
<dbReference type="GO" id="GO:0008652">
    <property type="term" value="P:amino acid biosynthetic process"/>
    <property type="evidence" value="ECO:0007669"/>
    <property type="project" value="UniProtKB-KW"/>
</dbReference>
<dbReference type="HAMAP" id="MF_00370">
    <property type="entry name" value="Shik_kinase_arch"/>
    <property type="match status" value="1"/>
</dbReference>
<dbReference type="InterPro" id="IPR010189">
    <property type="entry name" value="SK_arc"/>
</dbReference>
<evidence type="ECO:0000256" key="6">
    <source>
        <dbReference type="ARBA" id="ARBA00022490"/>
    </source>
</evidence>
<dbReference type="GO" id="GO:0005737">
    <property type="term" value="C:cytoplasm"/>
    <property type="evidence" value="ECO:0007669"/>
    <property type="project" value="UniProtKB-SubCell"/>
</dbReference>
<evidence type="ECO:0000256" key="14">
    <source>
        <dbReference type="HAMAP-Rule" id="MF_00370"/>
    </source>
</evidence>
<dbReference type="PIRSF" id="PIRSF005758">
    <property type="entry name" value="Shikimt_kin_arch"/>
    <property type="match status" value="1"/>
</dbReference>
<dbReference type="EMBL" id="RKLV01000003">
    <property type="protein sequence ID" value="MCX2818446.1"/>
    <property type="molecule type" value="Genomic_DNA"/>
</dbReference>
<evidence type="ECO:0000256" key="2">
    <source>
        <dbReference type="ARBA" id="ARBA00004842"/>
    </source>
</evidence>
<accession>A0A9Q4C526</accession>
<evidence type="ECO:0000259" key="15">
    <source>
        <dbReference type="Pfam" id="PF00288"/>
    </source>
</evidence>
<keyword evidence="12 14" id="KW-0057">Aromatic amino acid biosynthesis</keyword>
<dbReference type="Proteomes" id="UP001149411">
    <property type="component" value="Unassembled WGS sequence"/>
</dbReference>
<dbReference type="NCBIfam" id="TIGR01920">
    <property type="entry name" value="Shik_kin_archae"/>
    <property type="match status" value="1"/>
</dbReference>
<protein>
    <recommendedName>
        <fullName evidence="5 14">Shikimate kinase</fullName>
        <shortName evidence="14">SK</shortName>
        <ecNumber evidence="4 14">2.7.1.71</ecNumber>
    </recommendedName>
</protein>
<comment type="caution">
    <text evidence="16">The sequence shown here is derived from an EMBL/GenBank/DDBJ whole genome shotgun (WGS) entry which is preliminary data.</text>
</comment>
<dbReference type="GO" id="GO:0009073">
    <property type="term" value="P:aromatic amino acid family biosynthetic process"/>
    <property type="evidence" value="ECO:0007669"/>
    <property type="project" value="UniProtKB-KW"/>
</dbReference>
<comment type="subcellular location">
    <subcellularLocation>
        <location evidence="1 14">Cytoplasm</location>
    </subcellularLocation>
</comment>
<keyword evidence="6 14" id="KW-0963">Cytoplasm</keyword>
<evidence type="ECO:0000256" key="10">
    <source>
        <dbReference type="ARBA" id="ARBA00022777"/>
    </source>
</evidence>
<dbReference type="GO" id="GO:0005524">
    <property type="term" value="F:ATP binding"/>
    <property type="evidence" value="ECO:0007669"/>
    <property type="project" value="UniProtKB-UniRule"/>
</dbReference>
<dbReference type="RefSeq" id="WP_266086291.1">
    <property type="nucleotide sequence ID" value="NZ_RKLV01000003.1"/>
</dbReference>
<organism evidence="16 17">
    <name type="scientific">Halorutilus salinus</name>
    <dbReference type="NCBI Taxonomy" id="2487751"/>
    <lineage>
        <taxon>Archaea</taxon>
        <taxon>Methanobacteriati</taxon>
        <taxon>Methanobacteriota</taxon>
        <taxon>Stenosarchaea group</taxon>
        <taxon>Halobacteria</taxon>
        <taxon>Halorutilales</taxon>
        <taxon>Halorutilaceae</taxon>
        <taxon>Halorutilus</taxon>
    </lineage>
</organism>
<evidence type="ECO:0000256" key="13">
    <source>
        <dbReference type="ARBA" id="ARBA00048567"/>
    </source>
</evidence>
<evidence type="ECO:0000256" key="8">
    <source>
        <dbReference type="ARBA" id="ARBA00022679"/>
    </source>
</evidence>
<sequence>MKGEASAPGAATVVNAIATLKGSAFAVDLRTHATVELDESAAGVDGTTDVDVDTTLIETCVEKTVARFGIEAGGTVETTTEIPPESGLKSSSAAANATVLATLDALGETDTLEPLETALVGVEAARDAGVTITGALDDATASALGGVVLTDNSSDELLHREPFDRSVAVYVPDERAPSASTDVGRSKLVAPVVERAFDMARDGDYADGMTTNGFAYCAALRRDASPAVDALAHAEGAGLSGTGPSFAAIGDTEDIQEVAKDWKKLDGKVLRPETDNRGASTNSAKR</sequence>
<evidence type="ECO:0000256" key="5">
    <source>
        <dbReference type="ARBA" id="ARBA00013853"/>
    </source>
</evidence>
<proteinExistence type="inferred from homology"/>
<dbReference type="AlphaFoldDB" id="A0A9Q4C526"/>
<dbReference type="InterPro" id="IPR020568">
    <property type="entry name" value="Ribosomal_Su5_D2-typ_SF"/>
</dbReference>
<feature type="binding site" evidence="14">
    <location>
        <begin position="83"/>
        <end position="93"/>
    </location>
    <ligand>
        <name>ATP</name>
        <dbReference type="ChEBI" id="CHEBI:30616"/>
    </ligand>
</feature>
<dbReference type="PANTHER" id="PTHR20861">
    <property type="entry name" value="HOMOSERINE/4-DIPHOSPHOCYTIDYL-2-C-METHYL-D-ERYTHRITOL KINASE"/>
    <property type="match status" value="1"/>
</dbReference>
<keyword evidence="7 14" id="KW-0028">Amino-acid biosynthesis</keyword>
<keyword evidence="9 14" id="KW-0547">Nucleotide-binding</keyword>
<evidence type="ECO:0000256" key="4">
    <source>
        <dbReference type="ARBA" id="ARBA00012154"/>
    </source>
</evidence>
<dbReference type="EC" id="2.7.1.71" evidence="4 14"/>
<name>A0A9Q4C526_9EURY</name>
<evidence type="ECO:0000256" key="1">
    <source>
        <dbReference type="ARBA" id="ARBA00004496"/>
    </source>
</evidence>
<keyword evidence="17" id="KW-1185">Reference proteome</keyword>
<dbReference type="PANTHER" id="PTHR20861:SF3">
    <property type="entry name" value="SHIKIMATE KINASE"/>
    <property type="match status" value="1"/>
</dbReference>